<evidence type="ECO:0000313" key="4">
    <source>
        <dbReference type="Proteomes" id="UP000786811"/>
    </source>
</evidence>
<feature type="region of interest" description="Disordered" evidence="1">
    <location>
        <begin position="195"/>
        <end position="229"/>
    </location>
</feature>
<keyword evidence="2" id="KW-0732">Signal</keyword>
<feature type="compositionally biased region" description="Polar residues" evidence="1">
    <location>
        <begin position="112"/>
        <end position="122"/>
    </location>
</feature>
<gene>
    <name evidence="3" type="ORF">HICCMSTLAB_LOCUS9977</name>
</gene>
<protein>
    <submittedName>
        <fullName evidence="3">Uncharacterized protein</fullName>
    </submittedName>
</protein>
<keyword evidence="4" id="KW-1185">Reference proteome</keyword>
<proteinExistence type="predicted"/>
<accession>A0A8J2HKJ5</accession>
<organism evidence="3 4">
    <name type="scientific">Cotesia congregata</name>
    <name type="common">Parasitoid wasp</name>
    <name type="synonym">Apanteles congregatus</name>
    <dbReference type="NCBI Taxonomy" id="51543"/>
    <lineage>
        <taxon>Eukaryota</taxon>
        <taxon>Metazoa</taxon>
        <taxon>Ecdysozoa</taxon>
        <taxon>Arthropoda</taxon>
        <taxon>Hexapoda</taxon>
        <taxon>Insecta</taxon>
        <taxon>Pterygota</taxon>
        <taxon>Neoptera</taxon>
        <taxon>Endopterygota</taxon>
        <taxon>Hymenoptera</taxon>
        <taxon>Apocrita</taxon>
        <taxon>Ichneumonoidea</taxon>
        <taxon>Braconidae</taxon>
        <taxon>Microgastrinae</taxon>
        <taxon>Cotesia</taxon>
    </lineage>
</organism>
<evidence type="ECO:0000313" key="3">
    <source>
        <dbReference type="EMBL" id="CAG5100904.1"/>
    </source>
</evidence>
<evidence type="ECO:0000256" key="1">
    <source>
        <dbReference type="SAM" id="MobiDB-lite"/>
    </source>
</evidence>
<dbReference type="EMBL" id="CAJNRD030001122">
    <property type="protein sequence ID" value="CAG5100904.1"/>
    <property type="molecule type" value="Genomic_DNA"/>
</dbReference>
<feature type="compositionally biased region" description="Low complexity" evidence="1">
    <location>
        <begin position="123"/>
        <end position="173"/>
    </location>
</feature>
<feature type="compositionally biased region" description="Low complexity" evidence="1">
    <location>
        <begin position="100"/>
        <end position="111"/>
    </location>
</feature>
<dbReference type="AlphaFoldDB" id="A0A8J2HKJ5"/>
<comment type="caution">
    <text evidence="3">The sequence shown here is derived from an EMBL/GenBank/DDBJ whole genome shotgun (WGS) entry which is preliminary data.</text>
</comment>
<reference evidence="3" key="1">
    <citation type="submission" date="2021-04" db="EMBL/GenBank/DDBJ databases">
        <authorList>
            <person name="Chebbi M.A.C M."/>
        </authorList>
    </citation>
    <scope>NUCLEOTIDE SEQUENCE</scope>
</reference>
<feature type="signal peptide" evidence="2">
    <location>
        <begin position="1"/>
        <end position="17"/>
    </location>
</feature>
<feature type="compositionally biased region" description="Low complexity" evidence="1">
    <location>
        <begin position="45"/>
        <end position="74"/>
    </location>
</feature>
<dbReference type="Proteomes" id="UP000786811">
    <property type="component" value="Unassembled WGS sequence"/>
</dbReference>
<feature type="region of interest" description="Disordered" evidence="1">
    <location>
        <begin position="45"/>
        <end position="175"/>
    </location>
</feature>
<feature type="chain" id="PRO_5035295304" evidence="2">
    <location>
        <begin position="18"/>
        <end position="460"/>
    </location>
</feature>
<dbReference type="OrthoDB" id="7693946at2759"/>
<evidence type="ECO:0000256" key="2">
    <source>
        <dbReference type="SAM" id="SignalP"/>
    </source>
</evidence>
<sequence>MLRILLIVSSYLMTSHCLTVSAGYTVGTRSRDYNPGSYSTSGGFVGLSSSGSSQRSSSSPSSSSQGSSSLSSLSKDTHADLTDQLTSSGSYGGAGSHRYSTSTGGLSTGGSDDNTQGLATGYSSSNTDNINSISSPYTNTNTNTNSNDIYTSTDVNPYSGSSDSSYGSAGHGSQSLSNYASHSIGADHNSIDYNSYGPSSSSSSSSAGGFGPKVSAYNPKNHPHGHSGHYGIGSGMKFLSNPHPNYPASNHLNSYQGHIGAYSGGRHGGPGLPSPAALTSHGSHGGPGLNYPGSHGFNDGPRYSGSSVNYLSNHGSGPGNFIHGGGPSSPVHRNIPSFLLGAASSVNPTFVKSPSSFFSGSFGPKVGNKFVIIKDAGGAGPSHLMHPETGGGFSGGMFAGAGGYKVRSAGPYSAGSTNHFNSGNYPSHAGHASSIGYSGSVGHHHAPAAASSATGSYFGY</sequence>
<name>A0A8J2HKJ5_COTCN</name>